<dbReference type="AlphaFoldDB" id="A0A0C3DQN4"/>
<keyword evidence="3" id="KW-1185">Reference proteome</keyword>
<dbReference type="Proteomes" id="UP000054321">
    <property type="component" value="Unassembled WGS sequence"/>
</dbReference>
<dbReference type="Pfam" id="PF05225">
    <property type="entry name" value="HTH_psq"/>
    <property type="match status" value="1"/>
</dbReference>
<dbReference type="SUPFAM" id="SSF46689">
    <property type="entry name" value="Homeodomain-like"/>
    <property type="match status" value="1"/>
</dbReference>
<dbReference type="InterPro" id="IPR009057">
    <property type="entry name" value="Homeodomain-like_sf"/>
</dbReference>
<reference evidence="3" key="2">
    <citation type="submission" date="2015-01" db="EMBL/GenBank/DDBJ databases">
        <title>Evolutionary Origins and Diversification of the Mycorrhizal Mutualists.</title>
        <authorList>
            <consortium name="DOE Joint Genome Institute"/>
            <consortium name="Mycorrhizal Genomics Consortium"/>
            <person name="Kohler A."/>
            <person name="Kuo A."/>
            <person name="Nagy L.G."/>
            <person name="Floudas D."/>
            <person name="Copeland A."/>
            <person name="Barry K.W."/>
            <person name="Cichocki N."/>
            <person name="Veneault-Fourrey C."/>
            <person name="LaButti K."/>
            <person name="Lindquist E.A."/>
            <person name="Lipzen A."/>
            <person name="Lundell T."/>
            <person name="Morin E."/>
            <person name="Murat C."/>
            <person name="Riley R."/>
            <person name="Ohm R."/>
            <person name="Sun H."/>
            <person name="Tunlid A."/>
            <person name="Henrissat B."/>
            <person name="Grigoriev I.V."/>
            <person name="Hibbett D.S."/>
            <person name="Martin F."/>
        </authorList>
    </citation>
    <scope>NUCLEOTIDE SEQUENCE [LARGE SCALE GENOMIC DNA]</scope>
    <source>
        <strain evidence="3">Zn</strain>
    </source>
</reference>
<reference evidence="2 3" key="1">
    <citation type="submission" date="2014-04" db="EMBL/GenBank/DDBJ databases">
        <authorList>
            <consortium name="DOE Joint Genome Institute"/>
            <person name="Kuo A."/>
            <person name="Martino E."/>
            <person name="Perotto S."/>
            <person name="Kohler A."/>
            <person name="Nagy L.G."/>
            <person name="Floudas D."/>
            <person name="Copeland A."/>
            <person name="Barry K.W."/>
            <person name="Cichocki N."/>
            <person name="Veneault-Fourrey C."/>
            <person name="LaButti K."/>
            <person name="Lindquist E.A."/>
            <person name="Lipzen A."/>
            <person name="Lundell T."/>
            <person name="Morin E."/>
            <person name="Murat C."/>
            <person name="Sun H."/>
            <person name="Tunlid A."/>
            <person name="Henrissat B."/>
            <person name="Grigoriev I.V."/>
            <person name="Hibbett D.S."/>
            <person name="Martin F."/>
            <person name="Nordberg H.P."/>
            <person name="Cantor M.N."/>
            <person name="Hua S.X."/>
        </authorList>
    </citation>
    <scope>NUCLEOTIDE SEQUENCE [LARGE SCALE GENOMIC DNA]</scope>
    <source>
        <strain evidence="2 3">Zn</strain>
    </source>
</reference>
<sequence length="54" mass="5945">MAPPNNPQLAQKEGRIALAVQAFKRGQFSSLCAAVYIYDVPESTLRRHVKGTNT</sequence>
<dbReference type="OrthoDB" id="3435302at2759"/>
<evidence type="ECO:0000313" key="3">
    <source>
        <dbReference type="Proteomes" id="UP000054321"/>
    </source>
</evidence>
<accession>A0A0C3DQN4</accession>
<evidence type="ECO:0000313" key="2">
    <source>
        <dbReference type="EMBL" id="KIN04358.1"/>
    </source>
</evidence>
<evidence type="ECO:0000259" key="1">
    <source>
        <dbReference type="Pfam" id="PF05225"/>
    </source>
</evidence>
<name>A0A0C3DQN4_OIDMZ</name>
<organism evidence="2 3">
    <name type="scientific">Oidiodendron maius (strain Zn)</name>
    <dbReference type="NCBI Taxonomy" id="913774"/>
    <lineage>
        <taxon>Eukaryota</taxon>
        <taxon>Fungi</taxon>
        <taxon>Dikarya</taxon>
        <taxon>Ascomycota</taxon>
        <taxon>Pezizomycotina</taxon>
        <taxon>Leotiomycetes</taxon>
        <taxon>Leotiomycetes incertae sedis</taxon>
        <taxon>Myxotrichaceae</taxon>
        <taxon>Oidiodendron</taxon>
    </lineage>
</organism>
<gene>
    <name evidence="2" type="ORF">OIDMADRAFT_115394</name>
</gene>
<dbReference type="HOGENOM" id="CLU_013929_8_5_1"/>
<dbReference type="EMBL" id="KN832872">
    <property type="protein sequence ID" value="KIN04358.1"/>
    <property type="molecule type" value="Genomic_DNA"/>
</dbReference>
<dbReference type="Gene3D" id="1.10.10.60">
    <property type="entry name" value="Homeodomain-like"/>
    <property type="match status" value="1"/>
</dbReference>
<dbReference type="InterPro" id="IPR007889">
    <property type="entry name" value="HTH_Psq"/>
</dbReference>
<protein>
    <recommendedName>
        <fullName evidence="1">HTH psq-type domain-containing protein</fullName>
    </recommendedName>
</protein>
<dbReference type="InParanoid" id="A0A0C3DQN4"/>
<proteinExistence type="predicted"/>
<feature type="domain" description="HTH psq-type" evidence="1">
    <location>
        <begin position="13"/>
        <end position="53"/>
    </location>
</feature>
<dbReference type="GO" id="GO:0003677">
    <property type="term" value="F:DNA binding"/>
    <property type="evidence" value="ECO:0007669"/>
    <property type="project" value="InterPro"/>
</dbReference>